<accession>A0A5N7MV20</accession>
<sequence length="490" mass="53169">MNDNWWPWITPRYIFSCRSVAPRNFMLSQETVMRPDLRAKDPPQGAESFISIPGRPLEGDLVAALMRRHEVAAERLIGWLRVAIGLCVFVTVIAADRVLLELTGISLDLFERNAWIASLGFLLVGAVSIVLAVPQRWHHGFAYLFMVLDVGLVLIIAFLAIGERGLPGNALPSAPIAWAVPLVLAVGALRYDVRVQLCAIALLATGLVGIAITLDHRLVLDSAAMQAPAWHRLFSMPVNVMRLELLLLAGAATAFGIIRSRRLLSSAVKDAIGRASLSRFLPAEIVPRVTAGDADLRRGRRQKAVIVFVDIRDSTGLAEGMDPERLSQFFTAFRTRVLGAVRKHHGFVDKFIGDGALILFGVPDESSDDAARALAFAHDLVRIVAAWNATRELPHTVRIGIGIHVGEVFCGIVGDEERMEFTVLGDAVNVASRLEQATKRYGEMILASGAAIEGSSDRAAWREIGLEPLAGRKEPVAIFAPTASATAPSP</sequence>
<evidence type="ECO:0000313" key="3">
    <source>
        <dbReference type="EMBL" id="MPR30833.1"/>
    </source>
</evidence>
<name>A0A5N7MV20_9HYPH</name>
<dbReference type="PANTHER" id="PTHR43081">
    <property type="entry name" value="ADENYLATE CYCLASE, TERMINAL-DIFFERENTIATION SPECIFIC-RELATED"/>
    <property type="match status" value="1"/>
</dbReference>
<reference evidence="3 4" key="1">
    <citation type="journal article" date="2019" name="Syst. Appl. Microbiol.">
        <title>Microvirga tunisiensis sp. nov., a root nodule symbiotic bacterium isolated from Lupinus micranthus and L. luteus grown in Northern Tunisia.</title>
        <authorList>
            <person name="Msaddak A."/>
            <person name="Rejili M."/>
            <person name="Duran D."/>
            <person name="Mars M."/>
            <person name="Palacios J.M."/>
            <person name="Ruiz-Argueso T."/>
            <person name="Rey L."/>
            <person name="Imperial J."/>
        </authorList>
    </citation>
    <scope>NUCLEOTIDE SEQUENCE [LARGE SCALE GENOMIC DNA]</scope>
    <source>
        <strain evidence="3 4">Lmie10</strain>
    </source>
</reference>
<feature type="transmembrane region" description="Helical" evidence="1">
    <location>
        <begin position="115"/>
        <end position="133"/>
    </location>
</feature>
<dbReference type="OrthoDB" id="9789782at2"/>
<dbReference type="SUPFAM" id="SSF55073">
    <property type="entry name" value="Nucleotide cyclase"/>
    <property type="match status" value="1"/>
</dbReference>
<dbReference type="GO" id="GO:0035556">
    <property type="term" value="P:intracellular signal transduction"/>
    <property type="evidence" value="ECO:0007669"/>
    <property type="project" value="InterPro"/>
</dbReference>
<keyword evidence="4" id="KW-1185">Reference proteome</keyword>
<dbReference type="Proteomes" id="UP000403266">
    <property type="component" value="Unassembled WGS sequence"/>
</dbReference>
<evidence type="ECO:0000313" key="4">
    <source>
        <dbReference type="Proteomes" id="UP000403266"/>
    </source>
</evidence>
<proteinExistence type="predicted"/>
<feature type="transmembrane region" description="Helical" evidence="1">
    <location>
        <begin position="198"/>
        <end position="220"/>
    </location>
</feature>
<evidence type="ECO:0000259" key="2">
    <source>
        <dbReference type="PROSITE" id="PS50125"/>
    </source>
</evidence>
<dbReference type="GO" id="GO:0009190">
    <property type="term" value="P:cyclic nucleotide biosynthetic process"/>
    <property type="evidence" value="ECO:0007669"/>
    <property type="project" value="InterPro"/>
</dbReference>
<feature type="transmembrane region" description="Helical" evidence="1">
    <location>
        <begin position="240"/>
        <end position="258"/>
    </location>
</feature>
<dbReference type="AlphaFoldDB" id="A0A5N7MV20"/>
<dbReference type="InterPro" id="IPR050697">
    <property type="entry name" value="Adenylyl/Guanylyl_Cyclase_3/4"/>
</dbReference>
<dbReference type="EMBL" id="VOSK01000458">
    <property type="protein sequence ID" value="MPR30833.1"/>
    <property type="molecule type" value="Genomic_DNA"/>
</dbReference>
<dbReference type="InterPro" id="IPR001054">
    <property type="entry name" value="A/G_cyclase"/>
</dbReference>
<feature type="transmembrane region" description="Helical" evidence="1">
    <location>
        <begin position="173"/>
        <end position="191"/>
    </location>
</feature>
<feature type="domain" description="Guanylate cyclase" evidence="2">
    <location>
        <begin position="305"/>
        <end position="435"/>
    </location>
</feature>
<organism evidence="3 4">
    <name type="scientific">Microvirga tunisiensis</name>
    <dbReference type="NCBI Taxonomy" id="2108360"/>
    <lineage>
        <taxon>Bacteria</taxon>
        <taxon>Pseudomonadati</taxon>
        <taxon>Pseudomonadota</taxon>
        <taxon>Alphaproteobacteria</taxon>
        <taxon>Hyphomicrobiales</taxon>
        <taxon>Methylobacteriaceae</taxon>
        <taxon>Microvirga</taxon>
    </lineage>
</organism>
<feature type="transmembrane region" description="Helical" evidence="1">
    <location>
        <begin position="140"/>
        <end position="161"/>
    </location>
</feature>
<keyword evidence="1" id="KW-1133">Transmembrane helix</keyword>
<feature type="transmembrane region" description="Helical" evidence="1">
    <location>
        <begin position="76"/>
        <end position="95"/>
    </location>
</feature>
<dbReference type="PROSITE" id="PS50125">
    <property type="entry name" value="GUANYLATE_CYCLASE_2"/>
    <property type="match status" value="1"/>
</dbReference>
<dbReference type="SMART" id="SM00044">
    <property type="entry name" value="CYCc"/>
    <property type="match status" value="1"/>
</dbReference>
<evidence type="ECO:0000256" key="1">
    <source>
        <dbReference type="SAM" id="Phobius"/>
    </source>
</evidence>
<dbReference type="CDD" id="cd07302">
    <property type="entry name" value="CHD"/>
    <property type="match status" value="1"/>
</dbReference>
<comment type="caution">
    <text evidence="3">The sequence shown here is derived from an EMBL/GenBank/DDBJ whole genome shotgun (WGS) entry which is preliminary data.</text>
</comment>
<protein>
    <submittedName>
        <fullName evidence="3">Adenylate/guanylate cyclase domain-containing protein</fullName>
    </submittedName>
</protein>
<keyword evidence="1" id="KW-0472">Membrane</keyword>
<dbReference type="Pfam" id="PF00211">
    <property type="entry name" value="Guanylate_cyc"/>
    <property type="match status" value="1"/>
</dbReference>
<dbReference type="InterPro" id="IPR029787">
    <property type="entry name" value="Nucleotide_cyclase"/>
</dbReference>
<keyword evidence="1" id="KW-0812">Transmembrane</keyword>
<dbReference type="GO" id="GO:0004016">
    <property type="term" value="F:adenylate cyclase activity"/>
    <property type="evidence" value="ECO:0007669"/>
    <property type="project" value="UniProtKB-ARBA"/>
</dbReference>
<dbReference type="PANTHER" id="PTHR43081:SF1">
    <property type="entry name" value="ADENYLATE CYCLASE, TERMINAL-DIFFERENTIATION SPECIFIC"/>
    <property type="match status" value="1"/>
</dbReference>
<dbReference type="Gene3D" id="3.30.70.1230">
    <property type="entry name" value="Nucleotide cyclase"/>
    <property type="match status" value="1"/>
</dbReference>
<gene>
    <name evidence="3" type="ORF">FS320_39245</name>
</gene>